<protein>
    <recommendedName>
        <fullName evidence="4">DUF4468 domain-containing protein</fullName>
    </recommendedName>
</protein>
<dbReference type="AlphaFoldDB" id="A0A327NVM1"/>
<dbReference type="Gene3D" id="3.30.530.80">
    <property type="match status" value="1"/>
</dbReference>
<organism evidence="2 3">
    <name type="scientific">Spirosoma telluris</name>
    <dbReference type="NCBI Taxonomy" id="2183553"/>
    <lineage>
        <taxon>Bacteria</taxon>
        <taxon>Pseudomonadati</taxon>
        <taxon>Bacteroidota</taxon>
        <taxon>Cytophagia</taxon>
        <taxon>Cytophagales</taxon>
        <taxon>Cytophagaceae</taxon>
        <taxon>Spirosoma</taxon>
    </lineage>
</organism>
<keyword evidence="3" id="KW-1185">Reference proteome</keyword>
<reference evidence="2 3" key="1">
    <citation type="submission" date="2018-06" db="EMBL/GenBank/DDBJ databases">
        <title>Spirosoma sp. HMF3257 Genome sequencing and assembly.</title>
        <authorList>
            <person name="Kang H."/>
            <person name="Cha I."/>
            <person name="Kim H."/>
            <person name="Kang J."/>
            <person name="Joh K."/>
        </authorList>
    </citation>
    <scope>NUCLEOTIDE SEQUENCE [LARGE SCALE GENOMIC DNA]</scope>
    <source>
        <strain evidence="2 3">HMF3257</strain>
    </source>
</reference>
<gene>
    <name evidence="2" type="ORF">HMF3257_29140</name>
</gene>
<evidence type="ECO:0000256" key="1">
    <source>
        <dbReference type="SAM" id="SignalP"/>
    </source>
</evidence>
<accession>A0A327NVM1</accession>
<sequence>MKYLLILSLLVSVHALAQLRLPTNETGQVQYQEIVRVPNAKLPARQLMGQLHDWAEFYYESEPTAEQQYDPEHNIQFIKASYAIDDQIVRYTLTVEAKFGRYRATITDLIAESKGISVPVRTTSSTASELERAADGKITNRKLIEQAAQQQADLYRQIDKSCRDTLASLKQFLTTLQK</sequence>
<evidence type="ECO:0000313" key="3">
    <source>
        <dbReference type="Proteomes" id="UP000249016"/>
    </source>
</evidence>
<name>A0A327NVM1_9BACT</name>
<keyword evidence="1" id="KW-0732">Signal</keyword>
<proteinExistence type="predicted"/>
<evidence type="ECO:0008006" key="4">
    <source>
        <dbReference type="Google" id="ProtNLM"/>
    </source>
</evidence>
<feature type="signal peptide" evidence="1">
    <location>
        <begin position="1"/>
        <end position="17"/>
    </location>
</feature>
<dbReference type="EMBL" id="QLII01000001">
    <property type="protein sequence ID" value="RAI78653.1"/>
    <property type="molecule type" value="Genomic_DNA"/>
</dbReference>
<dbReference type="OrthoDB" id="950994at2"/>
<dbReference type="Proteomes" id="UP000249016">
    <property type="component" value="Unassembled WGS sequence"/>
</dbReference>
<feature type="chain" id="PRO_5016378839" description="DUF4468 domain-containing protein" evidence="1">
    <location>
        <begin position="18"/>
        <end position="178"/>
    </location>
</feature>
<evidence type="ECO:0000313" key="2">
    <source>
        <dbReference type="EMBL" id="RAI78653.1"/>
    </source>
</evidence>
<comment type="caution">
    <text evidence="2">The sequence shown here is derived from an EMBL/GenBank/DDBJ whole genome shotgun (WGS) entry which is preliminary data.</text>
</comment>